<feature type="compositionally biased region" description="Basic residues" evidence="1">
    <location>
        <begin position="39"/>
        <end position="49"/>
    </location>
</feature>
<evidence type="ECO:0000313" key="2">
    <source>
        <dbReference type="EMBL" id="KAF2121802.1"/>
    </source>
</evidence>
<dbReference type="AlphaFoldDB" id="A0A6A5ZQ39"/>
<organism evidence="2 3">
    <name type="scientific">Lophiotrema nucula</name>
    <dbReference type="NCBI Taxonomy" id="690887"/>
    <lineage>
        <taxon>Eukaryota</taxon>
        <taxon>Fungi</taxon>
        <taxon>Dikarya</taxon>
        <taxon>Ascomycota</taxon>
        <taxon>Pezizomycotina</taxon>
        <taxon>Dothideomycetes</taxon>
        <taxon>Pleosporomycetidae</taxon>
        <taxon>Pleosporales</taxon>
        <taxon>Lophiotremataceae</taxon>
        <taxon>Lophiotrema</taxon>
    </lineage>
</organism>
<dbReference type="PANTHER" id="PTHR42354:SF1">
    <property type="entry name" value="C2H2-TYPE DOMAIN-CONTAINING PROTEIN"/>
    <property type="match status" value="1"/>
</dbReference>
<dbReference type="OrthoDB" id="5226911at2759"/>
<gene>
    <name evidence="2" type="ORF">BDV96DRAFT_681872</name>
</gene>
<name>A0A6A5ZQ39_9PLEO</name>
<reference evidence="2" key="1">
    <citation type="journal article" date="2020" name="Stud. Mycol.">
        <title>101 Dothideomycetes genomes: a test case for predicting lifestyles and emergence of pathogens.</title>
        <authorList>
            <person name="Haridas S."/>
            <person name="Albert R."/>
            <person name="Binder M."/>
            <person name="Bloem J."/>
            <person name="Labutti K."/>
            <person name="Salamov A."/>
            <person name="Andreopoulos B."/>
            <person name="Baker S."/>
            <person name="Barry K."/>
            <person name="Bills G."/>
            <person name="Bluhm B."/>
            <person name="Cannon C."/>
            <person name="Castanera R."/>
            <person name="Culley D."/>
            <person name="Daum C."/>
            <person name="Ezra D."/>
            <person name="Gonzalez J."/>
            <person name="Henrissat B."/>
            <person name="Kuo A."/>
            <person name="Liang C."/>
            <person name="Lipzen A."/>
            <person name="Lutzoni F."/>
            <person name="Magnuson J."/>
            <person name="Mondo S."/>
            <person name="Nolan M."/>
            <person name="Ohm R."/>
            <person name="Pangilinan J."/>
            <person name="Park H.-J."/>
            <person name="Ramirez L."/>
            <person name="Alfaro M."/>
            <person name="Sun H."/>
            <person name="Tritt A."/>
            <person name="Yoshinaga Y."/>
            <person name="Zwiers L.-H."/>
            <person name="Turgeon B."/>
            <person name="Goodwin S."/>
            <person name="Spatafora J."/>
            <person name="Crous P."/>
            <person name="Grigoriev I."/>
        </authorList>
    </citation>
    <scope>NUCLEOTIDE SEQUENCE</scope>
    <source>
        <strain evidence="2">CBS 627.86</strain>
    </source>
</reference>
<dbReference type="Proteomes" id="UP000799770">
    <property type="component" value="Unassembled WGS sequence"/>
</dbReference>
<feature type="region of interest" description="Disordered" evidence="1">
    <location>
        <begin position="177"/>
        <end position="352"/>
    </location>
</feature>
<keyword evidence="3" id="KW-1185">Reference proteome</keyword>
<dbReference type="EMBL" id="ML977311">
    <property type="protein sequence ID" value="KAF2121802.1"/>
    <property type="molecule type" value="Genomic_DNA"/>
</dbReference>
<feature type="region of interest" description="Disordered" evidence="1">
    <location>
        <begin position="39"/>
        <end position="65"/>
    </location>
</feature>
<protein>
    <submittedName>
        <fullName evidence="2">Uncharacterized protein</fullName>
    </submittedName>
</protein>
<sequence length="422" mass="46325">MEVALRGGGSHESNVSSSVSNLIHAFTNGLDIFKRFRERRRKRKSKHHKTKEDPTSGAELQLSNSLRRGPADIQSNYEKHLSKAGDRFAKGDAIAHASLAETLLKLNTGLIGIIHAFLNQDSKDRHLNLDYNSLTSLSDASRAEAVHSLDQLYQRLSKSNLQLYRVGACPRCNSMKHHNCSGGAIDAPRKSSQPEKRRRNASRSRSSSGPTVARVPVKSTSQTHLVVVRPKTTRKGSSSSASTTKTQSTATSSPYASPLGSPLPQYSPTDPYPPKQQTQGEGGRKRAGSFDGPRPTTWPNPLPPNMQNYTFGVTMPAPIPPPKIPLTQRSPPPREKNTPSPSVSPARRRIDKVTPSTYTFASDSTKLGEIPQNKWTSPWNYAEAERMNAKALANGYPQFQTVGEKPKKKGLFGFLRRGTAEN</sequence>
<evidence type="ECO:0000313" key="3">
    <source>
        <dbReference type="Proteomes" id="UP000799770"/>
    </source>
</evidence>
<feature type="compositionally biased region" description="Low complexity" evidence="1">
    <location>
        <begin position="235"/>
        <end position="253"/>
    </location>
</feature>
<dbReference type="PANTHER" id="PTHR42354">
    <property type="entry name" value="C2H2-TYPE DOMAIN-CONTAINING PROTEIN"/>
    <property type="match status" value="1"/>
</dbReference>
<evidence type="ECO:0000256" key="1">
    <source>
        <dbReference type="SAM" id="MobiDB-lite"/>
    </source>
</evidence>
<accession>A0A6A5ZQ39</accession>
<proteinExistence type="predicted"/>